<dbReference type="InterPro" id="IPR036366">
    <property type="entry name" value="PGBDSf"/>
</dbReference>
<sequence length="608" mass="64273">MRRAGFGLWMMAVMLWAGLAAAQEQSWVQVEAQPTLAEAQERARAYAAAFPDVVGYRLGSRWYGIALGPYAAAQAAERLAELRRENLIPRDSYVTDGTNFREQFWPEDAQESPAPAETAAGAPAEPEAAPLAPDAPVEVTTLAPVAEAETDLGTGTAAEAPAAIIPDETPAEARRSEAALSPEERADLQRALQWEGFYNAAIDGAFGPGTRSAMAAYQTALGREPTGVLTQRERAVLVENWRADVAEYGFETVTEAEAGIEITLPLGLVQFDHYEPPFVHFAPKEAGGMKVILISQPGDKAALYGLYDILQTLTIIPTTGERSRSERSFEINAQSSTLQSHAFAETRAGLVKGYILVWSPEQAERAGRVLGLMQSSFRPVGNRALDPGMVPMTDAARRGLLAGLDVRRPLLSRSGFYVDASGHVLTTAEAVAGCGRITLDQVTEASVAHVDAETGIALLGPKTPLAPPAIAGFQTESDRIGTEVAVAGYAYEDALPAPVITFGRLEDVQGLNGETGIKRLAIETLPGDAGGPVLDGTGAVLGMLLPRAPDAARLLPQGVEFAASGTVLREVLEGRGITPAAPTAAGALAPEDLSRKALGMTVLVSCWE</sequence>
<evidence type="ECO:0000256" key="1">
    <source>
        <dbReference type="SAM" id="MobiDB-lite"/>
    </source>
</evidence>
<dbReference type="Pfam" id="PF01471">
    <property type="entry name" value="PG_binding_1"/>
    <property type="match status" value="1"/>
</dbReference>
<feature type="domain" description="SPOR" evidence="3">
    <location>
        <begin position="20"/>
        <end position="96"/>
    </location>
</feature>
<accession>A0A6B3RR16</accession>
<gene>
    <name evidence="4" type="ORF">G3572_04950</name>
</gene>
<evidence type="ECO:0000256" key="2">
    <source>
        <dbReference type="SAM" id="SignalP"/>
    </source>
</evidence>
<dbReference type="Gene3D" id="1.10.101.10">
    <property type="entry name" value="PGBD-like superfamily/PGBD"/>
    <property type="match status" value="1"/>
</dbReference>
<dbReference type="Proteomes" id="UP000481421">
    <property type="component" value="Unassembled WGS sequence"/>
</dbReference>
<dbReference type="EMBL" id="JAAIKE010000001">
    <property type="protein sequence ID" value="NEX45542.1"/>
    <property type="molecule type" value="Genomic_DNA"/>
</dbReference>
<dbReference type="SUPFAM" id="SSF50494">
    <property type="entry name" value="Trypsin-like serine proteases"/>
    <property type="match status" value="1"/>
</dbReference>
<protein>
    <submittedName>
        <fullName evidence="4">Peptidoglycan-binding protein</fullName>
    </submittedName>
</protein>
<feature type="compositionally biased region" description="Low complexity" evidence="1">
    <location>
        <begin position="153"/>
        <end position="168"/>
    </location>
</feature>
<feature type="signal peptide" evidence="2">
    <location>
        <begin position="1"/>
        <end position="22"/>
    </location>
</feature>
<feature type="region of interest" description="Disordered" evidence="1">
    <location>
        <begin position="108"/>
        <end position="130"/>
    </location>
</feature>
<organism evidence="4 5">
    <name type="scientific">Pseudotabrizicola algicola</name>
    <dbReference type="NCBI Taxonomy" id="2709381"/>
    <lineage>
        <taxon>Bacteria</taxon>
        <taxon>Pseudomonadati</taxon>
        <taxon>Pseudomonadota</taxon>
        <taxon>Alphaproteobacteria</taxon>
        <taxon>Rhodobacterales</taxon>
        <taxon>Paracoccaceae</taxon>
        <taxon>Pseudotabrizicola</taxon>
    </lineage>
</organism>
<dbReference type="RefSeq" id="WP_164609522.1">
    <property type="nucleotide sequence ID" value="NZ_JAAIKE010000001.1"/>
</dbReference>
<feature type="chain" id="PRO_5025404609" evidence="2">
    <location>
        <begin position="23"/>
        <end position="608"/>
    </location>
</feature>
<keyword evidence="5" id="KW-1185">Reference proteome</keyword>
<evidence type="ECO:0000259" key="3">
    <source>
        <dbReference type="PROSITE" id="PS51724"/>
    </source>
</evidence>
<evidence type="ECO:0000313" key="5">
    <source>
        <dbReference type="Proteomes" id="UP000481421"/>
    </source>
</evidence>
<name>A0A6B3RR16_9RHOB</name>
<comment type="caution">
    <text evidence="4">The sequence shown here is derived from an EMBL/GenBank/DDBJ whole genome shotgun (WGS) entry which is preliminary data.</text>
</comment>
<dbReference type="Pfam" id="PF13365">
    <property type="entry name" value="Trypsin_2"/>
    <property type="match status" value="1"/>
</dbReference>
<feature type="compositionally biased region" description="Low complexity" evidence="1">
    <location>
        <begin position="111"/>
        <end position="130"/>
    </location>
</feature>
<feature type="compositionally biased region" description="Basic and acidic residues" evidence="1">
    <location>
        <begin position="171"/>
        <end position="183"/>
    </location>
</feature>
<dbReference type="SUPFAM" id="SSF47090">
    <property type="entry name" value="PGBD-like"/>
    <property type="match status" value="1"/>
</dbReference>
<dbReference type="PANTHER" id="PTHR43019:SF23">
    <property type="entry name" value="PROTEASE DO-LIKE 5, CHLOROPLASTIC"/>
    <property type="match status" value="1"/>
</dbReference>
<evidence type="ECO:0000313" key="4">
    <source>
        <dbReference type="EMBL" id="NEX45542.1"/>
    </source>
</evidence>
<dbReference type="GO" id="GO:0042834">
    <property type="term" value="F:peptidoglycan binding"/>
    <property type="evidence" value="ECO:0007669"/>
    <property type="project" value="InterPro"/>
</dbReference>
<dbReference type="PROSITE" id="PS51724">
    <property type="entry name" value="SPOR"/>
    <property type="match status" value="1"/>
</dbReference>
<dbReference type="InterPro" id="IPR009003">
    <property type="entry name" value="Peptidase_S1_PA"/>
</dbReference>
<dbReference type="Gene3D" id="2.40.10.120">
    <property type="match status" value="1"/>
</dbReference>
<feature type="region of interest" description="Disordered" evidence="1">
    <location>
        <begin position="152"/>
        <end position="183"/>
    </location>
</feature>
<proteinExistence type="predicted"/>
<reference evidence="4 5" key="1">
    <citation type="submission" date="2020-02" db="EMBL/GenBank/DDBJ databases">
        <title>Rhodobacter algicola sp. nov., isolated from microalga culture.</title>
        <authorList>
            <person name="Park C.-Y."/>
        </authorList>
    </citation>
    <scope>NUCLEOTIDE SEQUENCE [LARGE SCALE GENOMIC DNA]</scope>
    <source>
        <strain evidence="4 5">ETT8</strain>
    </source>
</reference>
<dbReference type="InterPro" id="IPR036365">
    <property type="entry name" value="PGBD-like_sf"/>
</dbReference>
<dbReference type="PANTHER" id="PTHR43019">
    <property type="entry name" value="SERINE ENDOPROTEASE DEGS"/>
    <property type="match status" value="1"/>
</dbReference>
<keyword evidence="2" id="KW-0732">Signal</keyword>
<dbReference type="InterPro" id="IPR002477">
    <property type="entry name" value="Peptidoglycan-bd-like"/>
</dbReference>
<dbReference type="AlphaFoldDB" id="A0A6B3RR16"/>
<dbReference type="InterPro" id="IPR007730">
    <property type="entry name" value="SPOR-like_dom"/>
</dbReference>